<reference evidence="3" key="1">
    <citation type="submission" date="2017-10" db="EMBL/GenBank/DDBJ databases">
        <authorList>
            <person name="Regsiter A."/>
            <person name="William W."/>
        </authorList>
    </citation>
    <scope>NUCLEOTIDE SEQUENCE [LARGE SCALE GENOMIC DNA]</scope>
</reference>
<feature type="region of interest" description="Disordered" evidence="1">
    <location>
        <begin position="40"/>
        <end position="74"/>
    </location>
</feature>
<feature type="compositionally biased region" description="Basic and acidic residues" evidence="1">
    <location>
        <begin position="54"/>
        <end position="63"/>
    </location>
</feature>
<evidence type="ECO:0000256" key="1">
    <source>
        <dbReference type="SAM" id="MobiDB-lite"/>
    </source>
</evidence>
<evidence type="ECO:0000313" key="3">
    <source>
        <dbReference type="Proteomes" id="UP000233769"/>
    </source>
</evidence>
<accession>A0A2N9AIP2</accession>
<evidence type="ECO:0000313" key="2">
    <source>
        <dbReference type="EMBL" id="SOR27173.1"/>
    </source>
</evidence>
<dbReference type="EMBL" id="LT962688">
    <property type="protein sequence ID" value="SOR27173.1"/>
    <property type="molecule type" value="Genomic_DNA"/>
</dbReference>
<dbReference type="AlphaFoldDB" id="A0A2N9AIP2"/>
<dbReference type="Proteomes" id="UP000233769">
    <property type="component" value="Chromosome tk0001"/>
</dbReference>
<proteinExistence type="predicted"/>
<organism evidence="2 3">
    <name type="scientific">Methylorubrum extorquens</name>
    <name type="common">Methylobacterium dichloromethanicum</name>
    <name type="synonym">Methylobacterium extorquens</name>
    <dbReference type="NCBI Taxonomy" id="408"/>
    <lineage>
        <taxon>Bacteria</taxon>
        <taxon>Pseudomonadati</taxon>
        <taxon>Pseudomonadota</taxon>
        <taxon>Alphaproteobacteria</taxon>
        <taxon>Hyphomicrobiales</taxon>
        <taxon>Methylobacteriaceae</taxon>
        <taxon>Methylorubrum</taxon>
    </lineage>
</organism>
<protein>
    <submittedName>
        <fullName evidence="2">Uncharacterized protein</fullName>
    </submittedName>
</protein>
<sequence>MRAVLARFVGVAMTAALLLSPSRGMNRVIARPTFPPKVTVSDEVGRPLSRRSRGASEVRRRPAADAPVTGVPPKDLAAPVSAGAALFSGQSYSRACLCRQAVGRRAPVPRAFRSLPHLHVLSQWSEETTEGFEGVQKAFVGGANV</sequence>
<name>A0A2N9AIP2_METEX</name>
<gene>
    <name evidence="2" type="ORF">TK0001_0571</name>
</gene>